<dbReference type="RefSeq" id="WP_201636232.1">
    <property type="nucleotide sequence ID" value="NZ_CP068046.1"/>
</dbReference>
<dbReference type="Proteomes" id="UP000595857">
    <property type="component" value="Chromosome"/>
</dbReference>
<gene>
    <name evidence="2" type="ORF">JI748_06800</name>
</gene>
<sequence length="144" mass="15427">MLPTSLNKLLLAASAARVFAMPAMALDTVSCADSDGEMTFTYVTGPALVQPVLSVDMQLTGDFGFSTKPDDPKYDGEYVYDGFIGREVEGGDVAWDDEDGDRHHAMSFRIGRTSHGAHSIIGGVVSVEGGGLWVVECRSTYVDE</sequence>
<feature type="chain" id="PRO_5046680205" evidence="1">
    <location>
        <begin position="26"/>
        <end position="144"/>
    </location>
</feature>
<accession>A0ABX7C8V4</accession>
<protein>
    <submittedName>
        <fullName evidence="2">Uncharacterized protein</fullName>
    </submittedName>
</protein>
<evidence type="ECO:0000256" key="1">
    <source>
        <dbReference type="SAM" id="SignalP"/>
    </source>
</evidence>
<keyword evidence="1" id="KW-0732">Signal</keyword>
<reference evidence="2 3" key="1">
    <citation type="submission" date="2021-01" db="EMBL/GenBank/DDBJ databases">
        <title>Genome seq and assembly of Devosia sp. LEGU1.</title>
        <authorList>
            <person name="Chhetri G."/>
        </authorList>
    </citation>
    <scope>NUCLEOTIDE SEQUENCE [LARGE SCALE GENOMIC DNA]</scope>
    <source>
        <strain evidence="2 3">LEGU1</strain>
    </source>
</reference>
<dbReference type="EMBL" id="CP068046">
    <property type="protein sequence ID" value="QQR40698.1"/>
    <property type="molecule type" value="Genomic_DNA"/>
</dbReference>
<evidence type="ECO:0000313" key="2">
    <source>
        <dbReference type="EMBL" id="QQR40698.1"/>
    </source>
</evidence>
<proteinExistence type="predicted"/>
<organism evidence="2 3">
    <name type="scientific">Devosia rhizoryzae</name>
    <dbReference type="NCBI Taxonomy" id="2774137"/>
    <lineage>
        <taxon>Bacteria</taxon>
        <taxon>Pseudomonadati</taxon>
        <taxon>Pseudomonadota</taxon>
        <taxon>Alphaproteobacteria</taxon>
        <taxon>Hyphomicrobiales</taxon>
        <taxon>Devosiaceae</taxon>
        <taxon>Devosia</taxon>
    </lineage>
</organism>
<keyword evidence="3" id="KW-1185">Reference proteome</keyword>
<name>A0ABX7C8V4_9HYPH</name>
<feature type="signal peptide" evidence="1">
    <location>
        <begin position="1"/>
        <end position="25"/>
    </location>
</feature>
<evidence type="ECO:0000313" key="3">
    <source>
        <dbReference type="Proteomes" id="UP000595857"/>
    </source>
</evidence>